<dbReference type="GO" id="GO:0006883">
    <property type="term" value="P:intracellular sodium ion homeostasis"/>
    <property type="evidence" value="ECO:0007669"/>
    <property type="project" value="TreeGrafter"/>
</dbReference>
<evidence type="ECO:0000256" key="3">
    <source>
        <dbReference type="ARBA" id="ARBA00022692"/>
    </source>
</evidence>
<dbReference type="GO" id="GO:1990573">
    <property type="term" value="P:potassium ion import across plasma membrane"/>
    <property type="evidence" value="ECO:0007669"/>
    <property type="project" value="TreeGrafter"/>
</dbReference>
<evidence type="ECO:0000256" key="1">
    <source>
        <dbReference type="ARBA" id="ARBA00004606"/>
    </source>
</evidence>
<organism evidence="7 8">
    <name type="scientific">Anopheles maculatus</name>
    <dbReference type="NCBI Taxonomy" id="74869"/>
    <lineage>
        <taxon>Eukaryota</taxon>
        <taxon>Metazoa</taxon>
        <taxon>Ecdysozoa</taxon>
        <taxon>Arthropoda</taxon>
        <taxon>Hexapoda</taxon>
        <taxon>Insecta</taxon>
        <taxon>Pterygota</taxon>
        <taxon>Neoptera</taxon>
        <taxon>Endopterygota</taxon>
        <taxon>Diptera</taxon>
        <taxon>Nematocera</taxon>
        <taxon>Culicoidea</taxon>
        <taxon>Culicidae</taxon>
        <taxon>Anophelinae</taxon>
        <taxon>Anopheles</taxon>
        <taxon>Anopheles maculatus group</taxon>
    </lineage>
</organism>
<keyword evidence="3" id="KW-0812">Transmembrane</keyword>
<dbReference type="PANTHER" id="PTHR11523:SF46">
    <property type="entry name" value="SODIUM_POTASSIUM-TRANSPORTING ATPASE SUBUNIT BETA-2"/>
    <property type="match status" value="1"/>
</dbReference>
<accession>A0A182SQ24</accession>
<proteinExistence type="inferred from homology"/>
<evidence type="ECO:0000313" key="7">
    <source>
        <dbReference type="EnsemblMetazoa" id="AMAM011143-PA"/>
    </source>
</evidence>
<comment type="similarity">
    <text evidence="2">Belongs to the X(+)/potassium ATPases subunit beta family.</text>
</comment>
<reference evidence="7" key="2">
    <citation type="submission" date="2020-05" db="UniProtKB">
        <authorList>
            <consortium name="EnsemblMetazoa"/>
        </authorList>
    </citation>
    <scope>IDENTIFICATION</scope>
    <source>
        <strain evidence="7">maculatus3</strain>
    </source>
</reference>
<dbReference type="GO" id="GO:0001671">
    <property type="term" value="F:ATPase activator activity"/>
    <property type="evidence" value="ECO:0007669"/>
    <property type="project" value="TreeGrafter"/>
</dbReference>
<keyword evidence="5" id="KW-1133">Transmembrane helix</keyword>
<evidence type="ECO:0000256" key="6">
    <source>
        <dbReference type="ARBA" id="ARBA00023136"/>
    </source>
</evidence>
<dbReference type="Proteomes" id="UP000075901">
    <property type="component" value="Unassembled WGS sequence"/>
</dbReference>
<dbReference type="Pfam" id="PF00287">
    <property type="entry name" value="Na_K-ATPase"/>
    <property type="match status" value="1"/>
</dbReference>
<evidence type="ECO:0000256" key="4">
    <source>
        <dbReference type="ARBA" id="ARBA00022968"/>
    </source>
</evidence>
<dbReference type="InterPro" id="IPR038702">
    <property type="entry name" value="Na/K_ATPase_sub_beta_sf"/>
</dbReference>
<dbReference type="EnsemblMetazoa" id="AMAM011143-RA">
    <property type="protein sequence ID" value="AMAM011143-PA"/>
    <property type="gene ID" value="AMAM011143"/>
</dbReference>
<comment type="subcellular location">
    <subcellularLocation>
        <location evidence="1">Membrane</location>
        <topology evidence="1">Single-pass type II membrane protein</topology>
    </subcellularLocation>
</comment>
<reference evidence="8" key="1">
    <citation type="submission" date="2013-09" db="EMBL/GenBank/DDBJ databases">
        <title>The Genome Sequence of Anopheles maculatus species B.</title>
        <authorList>
            <consortium name="The Broad Institute Genomics Platform"/>
            <person name="Neafsey D.E."/>
            <person name="Besansky N."/>
            <person name="Howell P."/>
            <person name="Walton C."/>
            <person name="Young S.K."/>
            <person name="Zeng Q."/>
            <person name="Gargeya S."/>
            <person name="Fitzgerald M."/>
            <person name="Haas B."/>
            <person name="Abouelleil A."/>
            <person name="Allen A.W."/>
            <person name="Alvarado L."/>
            <person name="Arachchi H.M."/>
            <person name="Berlin A.M."/>
            <person name="Chapman S.B."/>
            <person name="Gainer-Dewar J."/>
            <person name="Goldberg J."/>
            <person name="Griggs A."/>
            <person name="Gujja S."/>
            <person name="Hansen M."/>
            <person name="Howarth C."/>
            <person name="Imamovic A."/>
            <person name="Ireland A."/>
            <person name="Larimer J."/>
            <person name="McCowan C."/>
            <person name="Murphy C."/>
            <person name="Pearson M."/>
            <person name="Poon T.W."/>
            <person name="Priest M."/>
            <person name="Roberts A."/>
            <person name="Saif S."/>
            <person name="Shea T."/>
            <person name="Sisk P."/>
            <person name="Sykes S."/>
            <person name="Wortman J."/>
            <person name="Nusbaum C."/>
            <person name="Birren B."/>
        </authorList>
    </citation>
    <scope>NUCLEOTIDE SEQUENCE [LARGE SCALE GENOMIC DNA]</scope>
    <source>
        <strain evidence="8">maculatus3</strain>
    </source>
</reference>
<dbReference type="Gene3D" id="2.60.40.1660">
    <property type="entry name" value="Na, k-atpase alpha subunit"/>
    <property type="match status" value="1"/>
</dbReference>
<protein>
    <recommendedName>
        <fullName evidence="9">Sodium/potassium-transporting ATPase subunit beta-2</fullName>
    </recommendedName>
</protein>
<evidence type="ECO:0000256" key="5">
    <source>
        <dbReference type="ARBA" id="ARBA00022989"/>
    </source>
</evidence>
<dbReference type="VEuPathDB" id="VectorBase:AMAM011143"/>
<name>A0A182SQ24_9DIPT</name>
<dbReference type="GO" id="GO:0030007">
    <property type="term" value="P:intracellular potassium ion homeostasis"/>
    <property type="evidence" value="ECO:0007669"/>
    <property type="project" value="TreeGrafter"/>
</dbReference>
<dbReference type="GO" id="GO:0005890">
    <property type="term" value="C:sodium:potassium-exchanging ATPase complex"/>
    <property type="evidence" value="ECO:0007669"/>
    <property type="project" value="InterPro"/>
</dbReference>
<dbReference type="GO" id="GO:0036376">
    <property type="term" value="P:sodium ion export across plasma membrane"/>
    <property type="evidence" value="ECO:0007669"/>
    <property type="project" value="TreeGrafter"/>
</dbReference>
<sequence length="132" mass="15595">MNKIYGWIPEFFNETSNLPSNMPTDLKEYIKEKEQKESHTMNTVWVSCEGENAADIENIGQIQYYPRRGFPGYYYPYENSEGYLSPLVAVHFERPVRGIIINVECKAWAYNIRHDNDRHERLGSVHFELMID</sequence>
<evidence type="ECO:0000256" key="2">
    <source>
        <dbReference type="ARBA" id="ARBA00005876"/>
    </source>
</evidence>
<keyword evidence="6" id="KW-0472">Membrane</keyword>
<dbReference type="InterPro" id="IPR000402">
    <property type="entry name" value="Na/K_ATPase_sub_beta"/>
</dbReference>
<dbReference type="AlphaFoldDB" id="A0A182SQ24"/>
<keyword evidence="4" id="KW-0735">Signal-anchor</keyword>
<dbReference type="PANTHER" id="PTHR11523">
    <property type="entry name" value="SODIUM/POTASSIUM-DEPENDENT ATPASE BETA SUBUNIT"/>
    <property type="match status" value="1"/>
</dbReference>
<evidence type="ECO:0008006" key="9">
    <source>
        <dbReference type="Google" id="ProtNLM"/>
    </source>
</evidence>
<keyword evidence="8" id="KW-1185">Reference proteome</keyword>
<evidence type="ECO:0000313" key="8">
    <source>
        <dbReference type="Proteomes" id="UP000075901"/>
    </source>
</evidence>